<keyword evidence="3" id="KW-0410">Iron transport</keyword>
<keyword evidence="7" id="KW-0406">Ion transport</keyword>
<evidence type="ECO:0000256" key="7">
    <source>
        <dbReference type="ARBA" id="ARBA00023065"/>
    </source>
</evidence>
<reference evidence="12" key="1">
    <citation type="submission" date="2013-08" db="EMBL/GenBank/DDBJ databases">
        <authorList>
            <person name="Mendez C."/>
            <person name="Richter M."/>
            <person name="Ferrer M."/>
            <person name="Sanchez J."/>
        </authorList>
    </citation>
    <scope>NUCLEOTIDE SEQUENCE</scope>
</reference>
<evidence type="ECO:0000256" key="5">
    <source>
        <dbReference type="ARBA" id="ARBA00022729"/>
    </source>
</evidence>
<gene>
    <name evidence="12" type="ORF">B2A_01528</name>
</gene>
<keyword evidence="6" id="KW-0408">Iron</keyword>
<dbReference type="InterPro" id="IPR039426">
    <property type="entry name" value="TonB-dep_rcpt-like"/>
</dbReference>
<comment type="subcellular location">
    <subcellularLocation>
        <location evidence="1">Cell outer membrane</location>
        <topology evidence="1">Multi-pass membrane protein</topology>
    </subcellularLocation>
</comment>
<keyword evidence="8" id="KW-0798">TonB box</keyword>
<feature type="domain" description="TonB-dependent receptor-like beta-barrel" evidence="11">
    <location>
        <begin position="275"/>
        <end position="720"/>
    </location>
</feature>
<keyword evidence="9" id="KW-0472">Membrane</keyword>
<evidence type="ECO:0000256" key="10">
    <source>
        <dbReference type="ARBA" id="ARBA00023237"/>
    </source>
</evidence>
<evidence type="ECO:0000256" key="3">
    <source>
        <dbReference type="ARBA" id="ARBA00022496"/>
    </source>
</evidence>
<evidence type="ECO:0000259" key="11">
    <source>
        <dbReference type="Pfam" id="PF00593"/>
    </source>
</evidence>
<proteinExistence type="predicted"/>
<dbReference type="GO" id="GO:0015344">
    <property type="term" value="F:siderophore uptake transmembrane transporter activity"/>
    <property type="evidence" value="ECO:0007669"/>
    <property type="project" value="TreeGrafter"/>
</dbReference>
<feature type="non-terminal residue" evidence="12">
    <location>
        <position position="1"/>
    </location>
</feature>
<dbReference type="Gene3D" id="2.40.170.20">
    <property type="entry name" value="TonB-dependent receptor, beta-barrel domain"/>
    <property type="match status" value="1"/>
</dbReference>
<dbReference type="EMBL" id="AUZZ01001117">
    <property type="protein sequence ID" value="EQD65635.1"/>
    <property type="molecule type" value="Genomic_DNA"/>
</dbReference>
<dbReference type="PANTHER" id="PTHR32552">
    <property type="entry name" value="FERRICHROME IRON RECEPTOR-RELATED"/>
    <property type="match status" value="1"/>
</dbReference>
<keyword evidence="2" id="KW-0813">Transport</keyword>
<evidence type="ECO:0000256" key="8">
    <source>
        <dbReference type="ARBA" id="ARBA00023077"/>
    </source>
</evidence>
<dbReference type="Pfam" id="PF00593">
    <property type="entry name" value="TonB_dep_Rec_b-barrel"/>
    <property type="match status" value="1"/>
</dbReference>
<dbReference type="Gene3D" id="2.170.130.10">
    <property type="entry name" value="TonB-dependent receptor, plug domain"/>
    <property type="match status" value="1"/>
</dbReference>
<evidence type="ECO:0000256" key="2">
    <source>
        <dbReference type="ARBA" id="ARBA00022448"/>
    </source>
</evidence>
<keyword evidence="10" id="KW-0998">Cell outer membrane</keyword>
<dbReference type="SUPFAM" id="SSF56935">
    <property type="entry name" value="Porins"/>
    <property type="match status" value="1"/>
</dbReference>
<dbReference type="GO" id="GO:0009279">
    <property type="term" value="C:cell outer membrane"/>
    <property type="evidence" value="ECO:0007669"/>
    <property type="project" value="UniProtKB-SubCell"/>
</dbReference>
<keyword evidence="4" id="KW-0812">Transmembrane</keyword>
<keyword evidence="12" id="KW-0675">Receptor</keyword>
<protein>
    <submittedName>
        <fullName evidence="12">TonB-dependent receptor</fullName>
    </submittedName>
</protein>
<dbReference type="InterPro" id="IPR000531">
    <property type="entry name" value="Beta-barrel_TonB"/>
</dbReference>
<evidence type="ECO:0000256" key="4">
    <source>
        <dbReference type="ARBA" id="ARBA00022692"/>
    </source>
</evidence>
<evidence type="ECO:0000256" key="6">
    <source>
        <dbReference type="ARBA" id="ARBA00023004"/>
    </source>
</evidence>
<organism evidence="12">
    <name type="scientific">mine drainage metagenome</name>
    <dbReference type="NCBI Taxonomy" id="410659"/>
    <lineage>
        <taxon>unclassified sequences</taxon>
        <taxon>metagenomes</taxon>
        <taxon>ecological metagenomes</taxon>
    </lineage>
</organism>
<reference evidence="12" key="2">
    <citation type="journal article" date="2014" name="ISME J.">
        <title>Microbial stratification in low pH oxic and suboxic macroscopic growths along an acid mine drainage.</title>
        <authorList>
            <person name="Mendez-Garcia C."/>
            <person name="Mesa V."/>
            <person name="Sprenger R.R."/>
            <person name="Richter M."/>
            <person name="Diez M.S."/>
            <person name="Solano J."/>
            <person name="Bargiela R."/>
            <person name="Golyshina O.V."/>
            <person name="Manteca A."/>
            <person name="Ramos J.L."/>
            <person name="Gallego J.R."/>
            <person name="Llorente I."/>
            <person name="Martins Dos Santos V.A."/>
            <person name="Jensen O.N."/>
            <person name="Pelaez A.I."/>
            <person name="Sanchez J."/>
            <person name="Ferrer M."/>
        </authorList>
    </citation>
    <scope>NUCLEOTIDE SEQUENCE</scope>
</reference>
<comment type="caution">
    <text evidence="12">The sequence shown here is derived from an EMBL/GenBank/DDBJ whole genome shotgun (WGS) entry which is preliminary data.</text>
</comment>
<dbReference type="InterPro" id="IPR037066">
    <property type="entry name" value="Plug_dom_sf"/>
</dbReference>
<evidence type="ECO:0000256" key="1">
    <source>
        <dbReference type="ARBA" id="ARBA00004571"/>
    </source>
</evidence>
<accession>T1CFG2</accession>
<name>T1CFG2_9ZZZZ</name>
<dbReference type="PANTHER" id="PTHR32552:SF89">
    <property type="entry name" value="CATECHOLATE SIDEROPHORE RECEPTOR FIU"/>
    <property type="match status" value="1"/>
</dbReference>
<dbReference type="InterPro" id="IPR036942">
    <property type="entry name" value="Beta-barrel_TonB_sf"/>
</dbReference>
<evidence type="ECO:0000313" key="12">
    <source>
        <dbReference type="EMBL" id="EQD65635.1"/>
    </source>
</evidence>
<dbReference type="AlphaFoldDB" id="T1CFG2"/>
<sequence>AVHAQTAQPAQDKAQALRRIVVHAKVLETEGIHVRGLSQRAIFKSALGDKVLDRQQIAAAGPVGGSAQALAYAPGVAVSSYGATGSTKYQISINGIKQGWGGFSGGEVDNGSIAVSFDGVPMVNPATGLWESPEVPQTGLLAGIRVTYGPGDPVDRWYNNIGGAIAFVPLQPSAQPGGELALSYGSFNTRNVAFNLQTGSVGGWETVIAGGAGSANSFRRSPDGYAWPSKNFAAFIKTRKTFSNGDISFGGYIGDGHGWRPTPIPLTPVPGISVNGQDANGNPNPGPLLSQQTTGYYSALNQNVWAKDDYNRTWMLYARQNLRLDEHTTLHNLVWYRQGNRLHKHFNNYVTGASNLYEYNNPYSKTYGDKLWTEVTLPYNDIALGGYFLNSKYNSRNAFYSPLAPYFGSYLVPNAKFRSDYWYVTDLAAFIQDTITPVTGFSITPGLRAVSFNTDYYPRGNVDFAQAYALYPGNDQGKLPAASTSYDKLEPSLSARWQPLRWLALYGNWGVAYRLPSVGGGGGLYQSQPVGGNILERGVEWQAGVKMHWYQAGAFRDVLLNANYYHLHFSNQFIGVSSGNGQFLGLGTGDSNYHGVNLSAEGALGVAHLFGNANFEQAYFNHYAFNGTNYDGLPVSYVPDTTFNVGAYYRAPMGGGIVLKPRAWYQYTGSQHVFDNNLGAPSQQTMPAYGTLNLSVGAELPRELAGGLAHSIELNLEVLNALGKRYNAFEEISSGGLYNTPTAGYVLALPGTPRVIYGTLDVKF</sequence>
<evidence type="ECO:0000256" key="9">
    <source>
        <dbReference type="ARBA" id="ARBA00023136"/>
    </source>
</evidence>
<keyword evidence="5" id="KW-0732">Signal</keyword>